<evidence type="ECO:0000313" key="1">
    <source>
        <dbReference type="EMBL" id="KAL3306993.1"/>
    </source>
</evidence>
<dbReference type="EMBL" id="JBJKFK010008737">
    <property type="protein sequence ID" value="KAL3306993.1"/>
    <property type="molecule type" value="Genomic_DNA"/>
</dbReference>
<proteinExistence type="predicted"/>
<feature type="non-terminal residue" evidence="1">
    <location>
        <position position="115"/>
    </location>
</feature>
<organism evidence="1 2">
    <name type="scientific">Cichlidogyrus casuarinus</name>
    <dbReference type="NCBI Taxonomy" id="1844966"/>
    <lineage>
        <taxon>Eukaryota</taxon>
        <taxon>Metazoa</taxon>
        <taxon>Spiralia</taxon>
        <taxon>Lophotrochozoa</taxon>
        <taxon>Platyhelminthes</taxon>
        <taxon>Monogenea</taxon>
        <taxon>Monopisthocotylea</taxon>
        <taxon>Dactylogyridea</taxon>
        <taxon>Ancyrocephalidae</taxon>
        <taxon>Cichlidogyrus</taxon>
    </lineage>
</organism>
<accession>A0ABD2PJB6</accession>
<evidence type="ECO:0000313" key="2">
    <source>
        <dbReference type="Proteomes" id="UP001626550"/>
    </source>
</evidence>
<dbReference type="AlphaFoldDB" id="A0ABD2PJB6"/>
<gene>
    <name evidence="1" type="ORF">Ciccas_014508</name>
</gene>
<keyword evidence="2" id="KW-1185">Reference proteome</keyword>
<dbReference type="Proteomes" id="UP001626550">
    <property type="component" value="Unassembled WGS sequence"/>
</dbReference>
<protein>
    <submittedName>
        <fullName evidence="1">Uncharacterized protein</fullName>
    </submittedName>
</protein>
<comment type="caution">
    <text evidence="1">The sequence shown here is derived from an EMBL/GenBank/DDBJ whole genome shotgun (WGS) entry which is preliminary data.</text>
</comment>
<reference evidence="1 2" key="1">
    <citation type="submission" date="2024-11" db="EMBL/GenBank/DDBJ databases">
        <title>Adaptive evolution of stress response genes in parasites aligns with host niche diversity.</title>
        <authorList>
            <person name="Hahn C."/>
            <person name="Resl P."/>
        </authorList>
    </citation>
    <scope>NUCLEOTIDE SEQUENCE [LARGE SCALE GENOMIC DNA]</scope>
    <source>
        <strain evidence="1">EGGRZ-B1_66</strain>
        <tissue evidence="1">Body</tissue>
    </source>
</reference>
<name>A0ABD2PJB6_9PLAT</name>
<sequence>MQCSGRLMEIARDRICHVRGEAAATKEVRRLVAGPAAKFEIYYHANSYIDLAGVNILAVDQICVGGKMLPITQPPLVQDLGDETLVDYAASGHFRLLFAGIPCHSQAVERNVRST</sequence>